<name>A0A2Z6ZXA1_9LAMI</name>
<organism evidence="6 7">
    <name type="scientific">Dorcoceras hygrometricum</name>
    <dbReference type="NCBI Taxonomy" id="472368"/>
    <lineage>
        <taxon>Eukaryota</taxon>
        <taxon>Viridiplantae</taxon>
        <taxon>Streptophyta</taxon>
        <taxon>Embryophyta</taxon>
        <taxon>Tracheophyta</taxon>
        <taxon>Spermatophyta</taxon>
        <taxon>Magnoliopsida</taxon>
        <taxon>eudicotyledons</taxon>
        <taxon>Gunneridae</taxon>
        <taxon>Pentapetalae</taxon>
        <taxon>asterids</taxon>
        <taxon>lamiids</taxon>
        <taxon>Lamiales</taxon>
        <taxon>Gesneriaceae</taxon>
        <taxon>Didymocarpoideae</taxon>
        <taxon>Trichosporeae</taxon>
        <taxon>Loxocarpinae</taxon>
        <taxon>Dorcoceras</taxon>
    </lineage>
</organism>
<feature type="compositionally biased region" description="Polar residues" evidence="5">
    <location>
        <begin position="255"/>
        <end position="268"/>
    </location>
</feature>
<evidence type="ECO:0000313" key="7">
    <source>
        <dbReference type="Proteomes" id="UP000250235"/>
    </source>
</evidence>
<dbReference type="InterPro" id="IPR039776">
    <property type="entry name" value="Pds5"/>
</dbReference>
<reference evidence="6 7" key="1">
    <citation type="journal article" date="2015" name="Proc. Natl. Acad. Sci. U.S.A.">
        <title>The resurrection genome of Boea hygrometrica: A blueprint for survival of dehydration.</title>
        <authorList>
            <person name="Xiao L."/>
            <person name="Yang G."/>
            <person name="Zhang L."/>
            <person name="Yang X."/>
            <person name="Zhao S."/>
            <person name="Ji Z."/>
            <person name="Zhou Q."/>
            <person name="Hu M."/>
            <person name="Wang Y."/>
            <person name="Chen M."/>
            <person name="Xu Y."/>
            <person name="Jin H."/>
            <person name="Xiao X."/>
            <person name="Hu G."/>
            <person name="Bao F."/>
            <person name="Hu Y."/>
            <person name="Wan P."/>
            <person name="Li L."/>
            <person name="Deng X."/>
            <person name="Kuang T."/>
            <person name="Xiang C."/>
            <person name="Zhu J.K."/>
            <person name="Oliver M.J."/>
            <person name="He Y."/>
        </authorList>
    </citation>
    <scope>NUCLEOTIDE SEQUENCE [LARGE SCALE GENOMIC DNA]</scope>
    <source>
        <strain evidence="7">cv. XS01</strain>
    </source>
</reference>
<gene>
    <name evidence="6" type="ORF">F511_44883</name>
</gene>
<feature type="compositionally biased region" description="Acidic residues" evidence="5">
    <location>
        <begin position="203"/>
        <end position="218"/>
    </location>
</feature>
<dbReference type="PANTHER" id="PTHR12663:SF69">
    <property type="entry name" value="SISTER CHROMATID COHESION PROTEIN PDS5 HOMOLOG E"/>
    <property type="match status" value="1"/>
</dbReference>
<dbReference type="SUPFAM" id="SSF63748">
    <property type="entry name" value="Tudor/PWWP/MBT"/>
    <property type="match status" value="1"/>
</dbReference>
<evidence type="ECO:0000256" key="1">
    <source>
        <dbReference type="ARBA" id="ARBA00004123"/>
    </source>
</evidence>
<dbReference type="EMBL" id="KV024500">
    <property type="protein sequence ID" value="KZV13884.1"/>
    <property type="molecule type" value="Genomic_DNA"/>
</dbReference>
<keyword evidence="2" id="KW-0227">DNA damage</keyword>
<keyword evidence="3" id="KW-0234">DNA repair</keyword>
<keyword evidence="7" id="KW-1185">Reference proteome</keyword>
<feature type="compositionally biased region" description="Acidic residues" evidence="5">
    <location>
        <begin position="174"/>
        <end position="195"/>
    </location>
</feature>
<feature type="compositionally biased region" description="Polar residues" evidence="5">
    <location>
        <begin position="1"/>
        <end position="23"/>
    </location>
</feature>
<evidence type="ECO:0000256" key="2">
    <source>
        <dbReference type="ARBA" id="ARBA00022763"/>
    </source>
</evidence>
<dbReference type="GO" id="GO:0007064">
    <property type="term" value="P:mitotic sister chromatid cohesion"/>
    <property type="evidence" value="ECO:0007669"/>
    <property type="project" value="InterPro"/>
</dbReference>
<evidence type="ECO:0000313" key="6">
    <source>
        <dbReference type="EMBL" id="KZV13884.1"/>
    </source>
</evidence>
<sequence length="294" mass="33160">MAPSKKTNNGRSPLVSQRSQITAFFTKKPGTASASPSPSPRPVLHKQNHHSSPNTSSFQSPSPILYTPSPLSSKRKKPLLVVGTDLSTFSSEKSNIDKKIYGPEVVERRVRVYWPLDKSWYEGCVKSFDKLSGKHLVVYDDSEEEMLNLSEENIVWDDEEPTKKLRRLRKMSVVEDEEDNSEKFEDDSEDEDWVENVEKAVMEEEDRLDDMDLDEEEESGKCDRSKNVSSRNRSGSGGNKLGANASKKSKFFENVKSSYQKVSPTVNGDTLPKPMKENTSDSTWYMGSLSSRDG</sequence>
<dbReference type="AlphaFoldDB" id="A0A2Z6ZXA1"/>
<dbReference type="Proteomes" id="UP000250235">
    <property type="component" value="Unassembled WGS sequence"/>
</dbReference>
<dbReference type="GO" id="GO:0006281">
    <property type="term" value="P:DNA repair"/>
    <property type="evidence" value="ECO:0007669"/>
    <property type="project" value="UniProtKB-KW"/>
</dbReference>
<evidence type="ECO:0000256" key="3">
    <source>
        <dbReference type="ARBA" id="ARBA00023204"/>
    </source>
</evidence>
<dbReference type="GO" id="GO:0005634">
    <property type="term" value="C:nucleus"/>
    <property type="evidence" value="ECO:0007669"/>
    <property type="project" value="UniProtKB-SubCell"/>
</dbReference>
<comment type="subcellular location">
    <subcellularLocation>
        <location evidence="1">Nucleus</location>
    </subcellularLocation>
</comment>
<feature type="region of interest" description="Disordered" evidence="5">
    <location>
        <begin position="1"/>
        <end position="77"/>
    </location>
</feature>
<keyword evidence="4" id="KW-0539">Nucleus</keyword>
<protein>
    <submittedName>
        <fullName evidence="6">ATP binding protein</fullName>
    </submittedName>
</protein>
<feature type="region of interest" description="Disordered" evidence="5">
    <location>
        <begin position="166"/>
        <end position="294"/>
    </location>
</feature>
<accession>A0A2Z6ZXA1</accession>
<dbReference type="GO" id="GO:0000785">
    <property type="term" value="C:chromatin"/>
    <property type="evidence" value="ECO:0007669"/>
    <property type="project" value="TreeGrafter"/>
</dbReference>
<feature type="compositionally biased region" description="Low complexity" evidence="5">
    <location>
        <begin position="51"/>
        <end position="63"/>
    </location>
</feature>
<proteinExistence type="predicted"/>
<dbReference type="PANTHER" id="PTHR12663">
    <property type="entry name" value="ANDROGEN INDUCED INHIBITOR OF PROLIFERATION AS3 / PDS5-RELATED"/>
    <property type="match status" value="1"/>
</dbReference>
<dbReference type="CDD" id="cd20404">
    <property type="entry name" value="Tudor_Agenet_AtEML-like"/>
    <property type="match status" value="1"/>
</dbReference>
<evidence type="ECO:0000256" key="4">
    <source>
        <dbReference type="ARBA" id="ARBA00023242"/>
    </source>
</evidence>
<feature type="compositionally biased region" description="Polar residues" evidence="5">
    <location>
        <begin position="280"/>
        <end position="294"/>
    </location>
</feature>
<evidence type="ECO:0000256" key="5">
    <source>
        <dbReference type="SAM" id="MobiDB-lite"/>
    </source>
</evidence>
<dbReference type="Gene3D" id="2.30.30.140">
    <property type="match status" value="1"/>
</dbReference>
<dbReference type="OrthoDB" id="10252754at2759"/>